<keyword evidence="13 14" id="KW-0342">GTP-binding</keyword>
<evidence type="ECO:0000256" key="1">
    <source>
        <dbReference type="ARBA" id="ARBA00000312"/>
    </source>
</evidence>
<protein>
    <recommendedName>
        <fullName evidence="14">Bifunctional adenosylcobalamin biosynthesis protein</fullName>
        <ecNumber evidence="14">2.7.1.156</ecNumber>
        <ecNumber evidence="14">2.7.7.62</ecNumber>
    </recommendedName>
</protein>
<evidence type="ECO:0000256" key="12">
    <source>
        <dbReference type="ARBA" id="ARBA00022840"/>
    </source>
</evidence>
<dbReference type="GO" id="GO:0008820">
    <property type="term" value="F:cobinamide phosphate guanylyltransferase activity"/>
    <property type="evidence" value="ECO:0007669"/>
    <property type="project" value="UniProtKB-EC"/>
</dbReference>
<evidence type="ECO:0000256" key="4">
    <source>
        <dbReference type="ARBA" id="ARBA00003889"/>
    </source>
</evidence>
<accession>A0ABY6DNL7</accession>
<evidence type="ECO:0000256" key="7">
    <source>
        <dbReference type="ARBA" id="ARBA00007490"/>
    </source>
</evidence>
<dbReference type="PANTHER" id="PTHR34848:SF1">
    <property type="entry name" value="BIFUNCTIONAL ADENOSYLCOBALAMIN BIOSYNTHESIS PROTEIN COBU"/>
    <property type="match status" value="1"/>
</dbReference>
<dbReference type="RefSeq" id="WP_263125407.1">
    <property type="nucleotide sequence ID" value="NZ_CP106753.1"/>
</dbReference>
<dbReference type="Proteomes" id="UP001061302">
    <property type="component" value="Chromosome"/>
</dbReference>
<evidence type="ECO:0000256" key="8">
    <source>
        <dbReference type="ARBA" id="ARBA00022573"/>
    </source>
</evidence>
<evidence type="ECO:0000313" key="16">
    <source>
        <dbReference type="Proteomes" id="UP001061302"/>
    </source>
</evidence>
<dbReference type="Pfam" id="PF02283">
    <property type="entry name" value="CobU"/>
    <property type="match status" value="1"/>
</dbReference>
<reference evidence="15" key="1">
    <citation type="submission" date="2022-10" db="EMBL/GenBank/DDBJ databases">
        <title>Chitiniphilus purpureus sp. nov., a novel chitin-degrading bacterium isolated from crawfish pond sediment.</title>
        <authorList>
            <person name="Li K."/>
        </authorList>
    </citation>
    <scope>NUCLEOTIDE SEQUENCE</scope>
    <source>
        <strain evidence="15">CD1</strain>
    </source>
</reference>
<dbReference type="PANTHER" id="PTHR34848">
    <property type="match status" value="1"/>
</dbReference>
<evidence type="ECO:0000256" key="3">
    <source>
        <dbReference type="ARBA" id="ARBA00001522"/>
    </source>
</evidence>
<proteinExistence type="inferred from homology"/>
<dbReference type="CDD" id="cd00544">
    <property type="entry name" value="CobU"/>
    <property type="match status" value="1"/>
</dbReference>
<keyword evidence="11 14" id="KW-0418">Kinase</keyword>
<comment type="catalytic activity">
    <reaction evidence="3">
        <text>adenosylcob(III)inamide + GTP = adenosylcob(III)inamide phosphate + GDP + H(+)</text>
        <dbReference type="Rhea" id="RHEA:15765"/>
        <dbReference type="ChEBI" id="CHEBI:2480"/>
        <dbReference type="ChEBI" id="CHEBI:15378"/>
        <dbReference type="ChEBI" id="CHEBI:37565"/>
        <dbReference type="ChEBI" id="CHEBI:58189"/>
        <dbReference type="ChEBI" id="CHEBI:58502"/>
        <dbReference type="EC" id="2.7.1.156"/>
    </reaction>
</comment>
<dbReference type="NCBIfam" id="NF004469">
    <property type="entry name" value="PRK05800.1"/>
    <property type="match status" value="1"/>
</dbReference>
<dbReference type="GO" id="GO:0043752">
    <property type="term" value="F:adenosylcobinamide kinase activity"/>
    <property type="evidence" value="ECO:0007669"/>
    <property type="project" value="UniProtKB-EC"/>
</dbReference>
<dbReference type="Gene3D" id="3.40.50.300">
    <property type="entry name" value="P-loop containing nucleotide triphosphate hydrolases"/>
    <property type="match status" value="1"/>
</dbReference>
<dbReference type="SUPFAM" id="SSF52540">
    <property type="entry name" value="P-loop containing nucleoside triphosphate hydrolases"/>
    <property type="match status" value="1"/>
</dbReference>
<dbReference type="InterPro" id="IPR003203">
    <property type="entry name" value="CobU/CobP"/>
</dbReference>
<keyword evidence="16" id="KW-1185">Reference proteome</keyword>
<comment type="similarity">
    <text evidence="7 14">Belongs to the CobU/CobP family.</text>
</comment>
<organism evidence="15 16">
    <name type="scientific">Chitiniphilus purpureus</name>
    <dbReference type="NCBI Taxonomy" id="2981137"/>
    <lineage>
        <taxon>Bacteria</taxon>
        <taxon>Pseudomonadati</taxon>
        <taxon>Pseudomonadota</taxon>
        <taxon>Betaproteobacteria</taxon>
        <taxon>Neisseriales</taxon>
        <taxon>Chitinibacteraceae</taxon>
        <taxon>Chitiniphilus</taxon>
    </lineage>
</organism>
<dbReference type="EC" id="2.7.7.62" evidence="14"/>
<evidence type="ECO:0000256" key="14">
    <source>
        <dbReference type="PIRNR" id="PIRNR006135"/>
    </source>
</evidence>
<keyword evidence="15" id="KW-0548">Nucleotidyltransferase</keyword>
<name>A0ABY6DNL7_9NEIS</name>
<keyword evidence="8 14" id="KW-0169">Cobalamin biosynthesis</keyword>
<comment type="function">
    <text evidence="4 14">Catalyzes ATP-dependent phosphorylation of adenosylcobinamide and addition of GMP to adenosylcobinamide phosphate.</text>
</comment>
<dbReference type="EC" id="2.7.1.156" evidence="14"/>
<comment type="catalytic activity">
    <reaction evidence="1 14">
        <text>adenosylcob(III)inamide + ATP = adenosylcob(III)inamide phosphate + ADP + H(+)</text>
        <dbReference type="Rhea" id="RHEA:15769"/>
        <dbReference type="ChEBI" id="CHEBI:2480"/>
        <dbReference type="ChEBI" id="CHEBI:15378"/>
        <dbReference type="ChEBI" id="CHEBI:30616"/>
        <dbReference type="ChEBI" id="CHEBI:58502"/>
        <dbReference type="ChEBI" id="CHEBI:456216"/>
        <dbReference type="EC" id="2.7.1.156"/>
    </reaction>
</comment>
<keyword evidence="10 14" id="KW-0547">Nucleotide-binding</keyword>
<evidence type="ECO:0000256" key="10">
    <source>
        <dbReference type="ARBA" id="ARBA00022741"/>
    </source>
</evidence>
<comment type="catalytic activity">
    <reaction evidence="2 14">
        <text>adenosylcob(III)inamide phosphate + GTP + H(+) = adenosylcob(III)inamide-GDP + diphosphate</text>
        <dbReference type="Rhea" id="RHEA:22712"/>
        <dbReference type="ChEBI" id="CHEBI:15378"/>
        <dbReference type="ChEBI" id="CHEBI:33019"/>
        <dbReference type="ChEBI" id="CHEBI:37565"/>
        <dbReference type="ChEBI" id="CHEBI:58502"/>
        <dbReference type="ChEBI" id="CHEBI:60487"/>
        <dbReference type="EC" id="2.7.7.62"/>
    </reaction>
</comment>
<comment type="pathway">
    <text evidence="5 14">Cofactor biosynthesis; adenosylcobalamin biosynthesis; adenosylcobalamin from cob(II)yrinate a,c-diamide: step 6/7.</text>
</comment>
<evidence type="ECO:0000313" key="15">
    <source>
        <dbReference type="EMBL" id="UXY15970.1"/>
    </source>
</evidence>
<sequence length="180" mass="19166">MPHLITGGARSGKSRYAEQLALAHPGPVVYLATARRTDDAEFTARIAEHQARRPASWHTVEPGETLAQALCRAAAPQRLLLVDCLTLWLARFCEQETPDAGRYAGERAALLAALPTLPGSTLLVSNEIGWGVVPLGAATRWFVDELGRLNQAVAACCKQVTLVACGLPLPLKPARQPAGG</sequence>
<evidence type="ECO:0000256" key="13">
    <source>
        <dbReference type="ARBA" id="ARBA00023134"/>
    </source>
</evidence>
<dbReference type="EMBL" id="CP106753">
    <property type="protein sequence ID" value="UXY15970.1"/>
    <property type="molecule type" value="Genomic_DNA"/>
</dbReference>
<evidence type="ECO:0000256" key="5">
    <source>
        <dbReference type="ARBA" id="ARBA00004692"/>
    </source>
</evidence>
<gene>
    <name evidence="15" type="primary">cobU</name>
    <name evidence="15" type="ORF">N8I74_02830</name>
</gene>
<comment type="pathway">
    <text evidence="6 14">Cofactor biosynthesis; adenosylcobalamin biosynthesis; adenosylcobalamin from cob(II)yrinate a,c-diamide: step 5/7.</text>
</comment>
<dbReference type="InterPro" id="IPR027417">
    <property type="entry name" value="P-loop_NTPase"/>
</dbReference>
<evidence type="ECO:0000256" key="6">
    <source>
        <dbReference type="ARBA" id="ARBA00005159"/>
    </source>
</evidence>
<evidence type="ECO:0000256" key="11">
    <source>
        <dbReference type="ARBA" id="ARBA00022777"/>
    </source>
</evidence>
<evidence type="ECO:0000256" key="2">
    <source>
        <dbReference type="ARBA" id="ARBA00000711"/>
    </source>
</evidence>
<evidence type="ECO:0000256" key="9">
    <source>
        <dbReference type="ARBA" id="ARBA00022679"/>
    </source>
</evidence>
<dbReference type="PIRSF" id="PIRSF006135">
    <property type="entry name" value="CobU"/>
    <property type="match status" value="1"/>
</dbReference>
<keyword evidence="9 14" id="KW-0808">Transferase</keyword>
<keyword evidence="12 14" id="KW-0067">ATP-binding</keyword>